<dbReference type="EMBL" id="BMRG01000013">
    <property type="protein sequence ID" value="GGP73183.1"/>
    <property type="molecule type" value="Genomic_DNA"/>
</dbReference>
<dbReference type="InterPro" id="IPR000073">
    <property type="entry name" value="AB_hydrolase_1"/>
</dbReference>
<dbReference type="RefSeq" id="WP_189226053.1">
    <property type="nucleotide sequence ID" value="NZ_BMRG01000013.1"/>
</dbReference>
<dbReference type="PRINTS" id="PR00412">
    <property type="entry name" value="EPOXHYDRLASE"/>
</dbReference>
<reference evidence="3" key="1">
    <citation type="journal article" date="2014" name="Int. J. Syst. Evol. Microbiol.">
        <title>Complete genome sequence of Corynebacterium casei LMG S-19264T (=DSM 44701T), isolated from a smear-ripened cheese.</title>
        <authorList>
            <consortium name="US DOE Joint Genome Institute (JGI-PGF)"/>
            <person name="Walter F."/>
            <person name="Albersmeier A."/>
            <person name="Kalinowski J."/>
            <person name="Ruckert C."/>
        </authorList>
    </citation>
    <scope>NUCLEOTIDE SEQUENCE</scope>
    <source>
        <strain evidence="3">JCM 3313</strain>
    </source>
</reference>
<sequence>MSSRSALFEADLTRLRIRTGAGTFDAVAAGPATGRKVLLLHGASECATEWCHQLRALAAHGYRAVAPDLRGYSPGVRPRLVDGYRLGHAARDVAEIADELGWRRFDLVGHDWGASAAWIAAARCPLRVRTLTAVSAPHPGAFAHALRTDPGQWRRWAYLDHLRAPGAERELLAHGAARLRAGWPESIPHERVTHYVRRLSEPGALTAALNWYRANDFTESYQPVPVPTRFLWGEDDGVVSPETARSTADWVTGPYRFEALAGVGRFVPEEAEEATTAHLLDHLAAH</sequence>
<evidence type="ECO:0000313" key="4">
    <source>
        <dbReference type="Proteomes" id="UP000639606"/>
    </source>
</evidence>
<protein>
    <submittedName>
        <fullName evidence="3">Haloalkane dehalogenase</fullName>
    </submittedName>
</protein>
<organism evidence="3 4">
    <name type="scientific">Saccharothrix coeruleofusca</name>
    <dbReference type="NCBI Taxonomy" id="33919"/>
    <lineage>
        <taxon>Bacteria</taxon>
        <taxon>Bacillati</taxon>
        <taxon>Actinomycetota</taxon>
        <taxon>Actinomycetes</taxon>
        <taxon>Pseudonocardiales</taxon>
        <taxon>Pseudonocardiaceae</taxon>
        <taxon>Saccharothrix</taxon>
    </lineage>
</organism>
<name>A0A918EGH2_9PSEU</name>
<gene>
    <name evidence="3" type="primary">dhaA</name>
    <name evidence="3" type="ORF">GCM10010185_53340</name>
</gene>
<dbReference type="Gene3D" id="3.40.50.1820">
    <property type="entry name" value="alpha/beta hydrolase"/>
    <property type="match status" value="1"/>
</dbReference>
<dbReference type="InterPro" id="IPR000639">
    <property type="entry name" value="Epox_hydrolase-like"/>
</dbReference>
<proteinExistence type="predicted"/>
<dbReference type="InterPro" id="IPR029058">
    <property type="entry name" value="AB_hydrolase_fold"/>
</dbReference>
<dbReference type="PRINTS" id="PR00111">
    <property type="entry name" value="ABHYDROLASE"/>
</dbReference>
<feature type="domain" description="AB hydrolase-1" evidence="2">
    <location>
        <begin position="37"/>
        <end position="270"/>
    </location>
</feature>
<reference evidence="3" key="2">
    <citation type="submission" date="2020-09" db="EMBL/GenBank/DDBJ databases">
        <authorList>
            <person name="Sun Q."/>
            <person name="Ohkuma M."/>
        </authorList>
    </citation>
    <scope>NUCLEOTIDE SEQUENCE</scope>
    <source>
        <strain evidence="3">JCM 3313</strain>
    </source>
</reference>
<dbReference type="Pfam" id="PF00561">
    <property type="entry name" value="Abhydrolase_1"/>
    <property type="match status" value="1"/>
</dbReference>
<dbReference type="SUPFAM" id="SSF53474">
    <property type="entry name" value="alpha/beta-Hydrolases"/>
    <property type="match status" value="1"/>
</dbReference>
<keyword evidence="4" id="KW-1185">Reference proteome</keyword>
<dbReference type="PANTHER" id="PTHR43329">
    <property type="entry name" value="EPOXIDE HYDROLASE"/>
    <property type="match status" value="1"/>
</dbReference>
<comment type="caution">
    <text evidence="3">The sequence shown here is derived from an EMBL/GenBank/DDBJ whole genome shotgun (WGS) entry which is preliminary data.</text>
</comment>
<evidence type="ECO:0000256" key="1">
    <source>
        <dbReference type="ARBA" id="ARBA00022801"/>
    </source>
</evidence>
<dbReference type="GO" id="GO:0016787">
    <property type="term" value="F:hydrolase activity"/>
    <property type="evidence" value="ECO:0007669"/>
    <property type="project" value="UniProtKB-KW"/>
</dbReference>
<dbReference type="AlphaFoldDB" id="A0A918EGH2"/>
<evidence type="ECO:0000313" key="3">
    <source>
        <dbReference type="EMBL" id="GGP73183.1"/>
    </source>
</evidence>
<keyword evidence="1" id="KW-0378">Hydrolase</keyword>
<accession>A0A918EGH2</accession>
<dbReference type="Proteomes" id="UP000639606">
    <property type="component" value="Unassembled WGS sequence"/>
</dbReference>
<evidence type="ECO:0000259" key="2">
    <source>
        <dbReference type="Pfam" id="PF00561"/>
    </source>
</evidence>